<sequence>MIEITDKISPDDLIMIKSHLIEYNEKFMNPDFRELGVYARADNGELLAGLIGKTAWGYLEINLLWVSDKMRGCGVGSQLLQAAENEGIKRGCKYALVDTFSFQAKGFYIKHGYSIFGEIDDYHDGHTRYYLRKDIQ</sequence>
<dbReference type="GO" id="GO:0016747">
    <property type="term" value="F:acyltransferase activity, transferring groups other than amino-acyl groups"/>
    <property type="evidence" value="ECO:0007669"/>
    <property type="project" value="InterPro"/>
</dbReference>
<feature type="domain" description="N-acetyltransferase" evidence="1">
    <location>
        <begin position="1"/>
        <end position="136"/>
    </location>
</feature>
<accession>A0A2T3MZR4</accession>
<gene>
    <name evidence="2" type="ORF">C9I89_09635</name>
</gene>
<evidence type="ECO:0000313" key="2">
    <source>
        <dbReference type="EMBL" id="PSW05498.1"/>
    </source>
</evidence>
<dbReference type="InterPro" id="IPR016181">
    <property type="entry name" value="Acyl_CoA_acyltransferase"/>
</dbReference>
<organism evidence="2 3">
    <name type="scientific">Photobacterium lipolyticum</name>
    <dbReference type="NCBI Taxonomy" id="266810"/>
    <lineage>
        <taxon>Bacteria</taxon>
        <taxon>Pseudomonadati</taxon>
        <taxon>Pseudomonadota</taxon>
        <taxon>Gammaproteobacteria</taxon>
        <taxon>Vibrionales</taxon>
        <taxon>Vibrionaceae</taxon>
        <taxon>Photobacterium</taxon>
    </lineage>
</organism>
<proteinExistence type="predicted"/>
<dbReference type="Proteomes" id="UP000240904">
    <property type="component" value="Unassembled WGS sequence"/>
</dbReference>
<keyword evidence="3" id="KW-1185">Reference proteome</keyword>
<dbReference type="AlphaFoldDB" id="A0A2T3MZR4"/>
<dbReference type="Gene3D" id="3.40.630.30">
    <property type="match status" value="1"/>
</dbReference>
<reference evidence="2 3" key="1">
    <citation type="submission" date="2018-03" db="EMBL/GenBank/DDBJ databases">
        <title>Whole genome sequencing of Histamine producing bacteria.</title>
        <authorList>
            <person name="Butler K."/>
        </authorList>
    </citation>
    <scope>NUCLEOTIDE SEQUENCE [LARGE SCALE GENOMIC DNA]</scope>
    <source>
        <strain evidence="2 3">DSM 16190</strain>
    </source>
</reference>
<name>A0A2T3MZR4_9GAMM</name>
<dbReference type="OrthoDB" id="9787920at2"/>
<protein>
    <recommendedName>
        <fullName evidence="1">N-acetyltransferase domain-containing protein</fullName>
    </recommendedName>
</protein>
<evidence type="ECO:0000313" key="3">
    <source>
        <dbReference type="Proteomes" id="UP000240904"/>
    </source>
</evidence>
<dbReference type="SUPFAM" id="SSF55729">
    <property type="entry name" value="Acyl-CoA N-acyltransferases (Nat)"/>
    <property type="match status" value="1"/>
</dbReference>
<dbReference type="Pfam" id="PF00583">
    <property type="entry name" value="Acetyltransf_1"/>
    <property type="match status" value="1"/>
</dbReference>
<dbReference type="InterPro" id="IPR000182">
    <property type="entry name" value="GNAT_dom"/>
</dbReference>
<dbReference type="EMBL" id="PYMC01000005">
    <property type="protein sequence ID" value="PSW05498.1"/>
    <property type="molecule type" value="Genomic_DNA"/>
</dbReference>
<comment type="caution">
    <text evidence="2">The sequence shown here is derived from an EMBL/GenBank/DDBJ whole genome shotgun (WGS) entry which is preliminary data.</text>
</comment>
<dbReference type="PROSITE" id="PS51186">
    <property type="entry name" value="GNAT"/>
    <property type="match status" value="1"/>
</dbReference>
<dbReference type="RefSeq" id="WP_107283139.1">
    <property type="nucleotide sequence ID" value="NZ_PYMC01000005.1"/>
</dbReference>
<dbReference type="CDD" id="cd04301">
    <property type="entry name" value="NAT_SF"/>
    <property type="match status" value="1"/>
</dbReference>
<evidence type="ECO:0000259" key="1">
    <source>
        <dbReference type="PROSITE" id="PS51186"/>
    </source>
</evidence>